<protein>
    <recommendedName>
        <fullName evidence="3">DUF1294 domain-containing protein</fullName>
    </recommendedName>
</protein>
<keyword evidence="1" id="KW-1133">Transmembrane helix</keyword>
<gene>
    <name evidence="2" type="ORF">AMD02_04105</name>
</gene>
<feature type="transmembrane region" description="Helical" evidence="1">
    <location>
        <begin position="79"/>
        <end position="101"/>
    </location>
</feature>
<dbReference type="AlphaFoldDB" id="A0A0M0KHS2"/>
<evidence type="ECO:0008006" key="3">
    <source>
        <dbReference type="Google" id="ProtNLM"/>
    </source>
</evidence>
<dbReference type="RefSeq" id="WP_233443841.1">
    <property type="nucleotide sequence ID" value="NZ_CP040441.1"/>
</dbReference>
<comment type="caution">
    <text evidence="2">The sequence shown here is derived from an EMBL/GenBank/DDBJ whole genome shotgun (WGS) entry which is preliminary data.</text>
</comment>
<proteinExistence type="predicted"/>
<evidence type="ECO:0000313" key="2">
    <source>
        <dbReference type="EMBL" id="KOO38132.1"/>
    </source>
</evidence>
<keyword evidence="1" id="KW-0472">Membrane</keyword>
<feature type="transmembrane region" description="Helical" evidence="1">
    <location>
        <begin position="12"/>
        <end position="33"/>
    </location>
</feature>
<organism evidence="2">
    <name type="scientific">Halalkalibacterium halodurans</name>
    <name type="common">Bacillus halodurans</name>
    <dbReference type="NCBI Taxonomy" id="86665"/>
    <lineage>
        <taxon>Bacteria</taxon>
        <taxon>Bacillati</taxon>
        <taxon>Bacillota</taxon>
        <taxon>Bacilli</taxon>
        <taxon>Bacillales</taxon>
        <taxon>Bacillaceae</taxon>
        <taxon>Halalkalibacterium (ex Joshi et al. 2022)</taxon>
    </lineage>
</organism>
<dbReference type="EMBL" id="LILD01000001">
    <property type="protein sequence ID" value="KOO38132.1"/>
    <property type="molecule type" value="Genomic_DNA"/>
</dbReference>
<evidence type="ECO:0000256" key="1">
    <source>
        <dbReference type="SAM" id="Phobius"/>
    </source>
</evidence>
<dbReference type="GeneID" id="87598657"/>
<accession>A0A0M0KHS2</accession>
<dbReference type="Pfam" id="PF06961">
    <property type="entry name" value="DUF1294"/>
    <property type="match status" value="1"/>
</dbReference>
<dbReference type="PATRIC" id="fig|136160.3.peg.1082"/>
<dbReference type="InterPro" id="IPR010718">
    <property type="entry name" value="DUF1294"/>
</dbReference>
<feature type="transmembrane region" description="Helical" evidence="1">
    <location>
        <begin position="53"/>
        <end position="72"/>
    </location>
</feature>
<reference evidence="2" key="1">
    <citation type="submission" date="2015-08" db="EMBL/GenBank/DDBJ databases">
        <title>Complete DNA Sequence of Pseudomonas syringae pv. actinidiae, the Causal Agent of Kiwifruit Canker Disease.</title>
        <authorList>
            <person name="Rikkerink E.H.A."/>
            <person name="Fineran P.C."/>
        </authorList>
    </citation>
    <scope>NUCLEOTIDE SEQUENCE</scope>
    <source>
        <strain evidence="2">DSM 13666</strain>
    </source>
</reference>
<keyword evidence="1" id="KW-0812">Transmembrane</keyword>
<sequence length="105" mass="11870">MSSFSKEAVQLVGEFLFVFFLYVGSLTVIGFAVMGLDKQKARTGRWRTPEKTLWLIALLGGSIGVFAGMRYFRHKTKHVSFSVGLPLLIVVQLMILAYIFYDTRS</sequence>
<name>A0A0M0KHS2_ALKHA</name>